<evidence type="ECO:0000256" key="1">
    <source>
        <dbReference type="ARBA" id="ARBA00007806"/>
    </source>
</evidence>
<dbReference type="InterPro" id="IPR051816">
    <property type="entry name" value="Glycosyl_Hydrolase_31"/>
</dbReference>
<evidence type="ECO:0000259" key="4">
    <source>
        <dbReference type="Pfam" id="PF21365"/>
    </source>
</evidence>
<keyword evidence="6" id="KW-0378">Hydrolase</keyword>
<dbReference type="InterPro" id="IPR055242">
    <property type="entry name" value="Lmo2446-like_N"/>
</dbReference>
<dbReference type="PANTHER" id="PTHR43863:SF2">
    <property type="entry name" value="MALTASE-GLUCOAMYLASE"/>
    <property type="match status" value="1"/>
</dbReference>
<keyword evidence="7" id="KW-1185">Reference proteome</keyword>
<dbReference type="InterPro" id="IPR017853">
    <property type="entry name" value="GH"/>
</dbReference>
<dbReference type="InterPro" id="IPR013783">
    <property type="entry name" value="Ig-like_fold"/>
</dbReference>
<dbReference type="RefSeq" id="WP_328280433.1">
    <property type="nucleotide sequence ID" value="NZ_JARTLD010000048.1"/>
</dbReference>
<protein>
    <submittedName>
        <fullName evidence="6">Glycoside hydrolase family 31 protein</fullName>
    </submittedName>
</protein>
<dbReference type="PANTHER" id="PTHR43863">
    <property type="entry name" value="HYDROLASE, PUTATIVE (AFU_ORTHOLOGUE AFUA_1G03140)-RELATED"/>
    <property type="match status" value="1"/>
</dbReference>
<dbReference type="EMBL" id="JARTLD010000048">
    <property type="protein sequence ID" value="MED5019447.1"/>
    <property type="molecule type" value="Genomic_DNA"/>
</dbReference>
<dbReference type="Gene3D" id="2.60.40.1760">
    <property type="entry name" value="glycosyl hydrolase (family 31)"/>
    <property type="match status" value="1"/>
</dbReference>
<dbReference type="InterPro" id="IPR048395">
    <property type="entry name" value="Glyco_hydro_31_C"/>
</dbReference>
<dbReference type="Pfam" id="PF21365">
    <property type="entry name" value="Glyco_hydro_31_3rd"/>
    <property type="match status" value="1"/>
</dbReference>
<reference evidence="6 7" key="1">
    <citation type="submission" date="2023-03" db="EMBL/GenBank/DDBJ databases">
        <title>Bacillus Genome Sequencing.</title>
        <authorList>
            <person name="Dunlap C."/>
        </authorList>
    </citation>
    <scope>NUCLEOTIDE SEQUENCE [LARGE SCALE GENOMIC DNA]</scope>
    <source>
        <strain evidence="6 7">NRS-52</strain>
    </source>
</reference>
<dbReference type="CDD" id="cd06597">
    <property type="entry name" value="GH31_transferase_CtsY"/>
    <property type="match status" value="1"/>
</dbReference>
<dbReference type="InterPro" id="IPR025887">
    <property type="entry name" value="Glyco_hydro_31_N_dom"/>
</dbReference>
<comment type="caution">
    <text evidence="6">The sequence shown here is derived from an EMBL/GenBank/DDBJ whole genome shotgun (WGS) entry which is preliminary data.</text>
</comment>
<dbReference type="CDD" id="cd14752">
    <property type="entry name" value="GH31_N"/>
    <property type="match status" value="1"/>
</dbReference>
<dbReference type="Proteomes" id="UP001343257">
    <property type="component" value="Unassembled WGS sequence"/>
</dbReference>
<evidence type="ECO:0000313" key="7">
    <source>
        <dbReference type="Proteomes" id="UP001343257"/>
    </source>
</evidence>
<dbReference type="SUPFAM" id="SSF51445">
    <property type="entry name" value="(Trans)glycosidases"/>
    <property type="match status" value="1"/>
</dbReference>
<feature type="domain" description="Glycoside hydrolase family 31 TIM barrel" evidence="2">
    <location>
        <begin position="664"/>
        <end position="1016"/>
    </location>
</feature>
<feature type="domain" description="Lmo2446-like N-terminal" evidence="5">
    <location>
        <begin position="317"/>
        <end position="388"/>
    </location>
</feature>
<feature type="domain" description="Glycosyl hydrolase family 31 C-terminal" evidence="4">
    <location>
        <begin position="1025"/>
        <end position="1111"/>
    </location>
</feature>
<name>A0ABU6PX93_9BACL</name>
<gene>
    <name evidence="6" type="ORF">P9847_19270</name>
</gene>
<evidence type="ECO:0000259" key="2">
    <source>
        <dbReference type="Pfam" id="PF01055"/>
    </source>
</evidence>
<dbReference type="Pfam" id="PF01055">
    <property type="entry name" value="Glyco_hydro_31_2nd"/>
    <property type="match status" value="1"/>
</dbReference>
<evidence type="ECO:0000313" key="6">
    <source>
        <dbReference type="EMBL" id="MED5019447.1"/>
    </source>
</evidence>
<dbReference type="Gene3D" id="2.60.40.1180">
    <property type="entry name" value="Golgi alpha-mannosidase II"/>
    <property type="match status" value="2"/>
</dbReference>
<dbReference type="InterPro" id="IPR000322">
    <property type="entry name" value="Glyco_hydro_31_TIM"/>
</dbReference>
<organism evidence="6 7">
    <name type="scientific">Paenibacillus chibensis</name>
    <dbReference type="NCBI Taxonomy" id="59846"/>
    <lineage>
        <taxon>Bacteria</taxon>
        <taxon>Bacillati</taxon>
        <taxon>Bacillota</taxon>
        <taxon>Bacilli</taxon>
        <taxon>Bacillales</taxon>
        <taxon>Paenibacillaceae</taxon>
        <taxon>Paenibacillus</taxon>
    </lineage>
</organism>
<dbReference type="Pfam" id="PF13802">
    <property type="entry name" value="Gal_mutarotas_2"/>
    <property type="match status" value="1"/>
</dbReference>
<proteinExistence type="inferred from homology"/>
<dbReference type="Pfam" id="PF22681">
    <property type="entry name" value="Lmo2446-like_N"/>
    <property type="match status" value="1"/>
</dbReference>
<dbReference type="InterPro" id="IPR013780">
    <property type="entry name" value="Glyco_hydro_b"/>
</dbReference>
<dbReference type="GO" id="GO:0016787">
    <property type="term" value="F:hydrolase activity"/>
    <property type="evidence" value="ECO:0007669"/>
    <property type="project" value="UniProtKB-KW"/>
</dbReference>
<dbReference type="Gene3D" id="3.20.20.80">
    <property type="entry name" value="Glycosidases"/>
    <property type="match status" value="1"/>
</dbReference>
<dbReference type="SUPFAM" id="SSF51011">
    <property type="entry name" value="Glycosyl hydrolase domain"/>
    <property type="match status" value="1"/>
</dbReference>
<accession>A0ABU6PX93</accession>
<dbReference type="Gene3D" id="2.60.40.10">
    <property type="entry name" value="Immunoglobulins"/>
    <property type="match status" value="1"/>
</dbReference>
<comment type="similarity">
    <text evidence="1">Belongs to the glycosyl hydrolase 31 family.</text>
</comment>
<sequence>MNRSQSFSLRDGAFRSYAAMKKGKMSEAESFIRESVVRAVSEGSSVLDASYWLWIAGEHANLSGSSGVLKEIQTHARQAVQLIMEQWETPIRHWLGLAGEPEAIYLSNLAIMYGAVLAVQPSWSEAAAEGGISAADLQKLLKAMRELLFAKMIKDGRVVSRLGSRAINGDIVLAAVPFGMLGIEDRILIEALFVVEENLMGQGVCYSADDIAYGGCERPDLACLLAWYYTEKGDLGKAKLLLKRASELKDAAGGEMPEVDEGTVSEPFYLERDKKLSGGAIPQSPLASALYDIAETVLAAALEGDRSDASEAIVMKHVPTGTDDPYVYAPHERSPRYPEEGELVFVRMMTLPFRPASQQVRVEYTVNGESWNTAACSLATMQDGEQVWEAALGRFAFGEQVSYRFIVEEEGGSTGSDAFHFRVRGWRSAGEPVAASQDDHEIFMQFAASEVLKGAPAIRFSQGQGYSLDMRLEWTEGNSGCKDFPESWNGQNQSFSLALDSCSLNLHISEAGMIWDVRDAAASVIARSARGAGLSAIELLCDGSGQAYSCRLNMELQDGEKVYGMGERYASMEYRGCIVDNHVYNEYRSQGLKTYMPVPFYMSSSGYGLFLDTTRYSRFDFGSGRSDVLAVEADIGSGQELRMCLFLGHPLSLIRQLTSVTAKPVLPPKWSFGPWMSSNNWDSQAEVMKQVELTNRYEIPSTVIVLEQWSDEATFYIFNDAQYKAVEGSLALRYDDFTYPEWGRWPDPRQMVTDLHENGLKVLLWQIPIQKYMYGITHEQKDNDETFMLEQGYHIRHTDGTPYRIPYNWFKDCLVIDFTHEKGREWWFSKRRYLMEEVGIDGFKTDGGECILGHDLAFADGTPGPDMHNRYPLDYIGSYYRFVQEETDGDGLTFSRSGYSGAQRYPMHWAGDERSTYEAFRASILAGLTSGMSGIPFWGWDLGGFHGDIPTAELFVRATQMAAFCPVMQYHAETKGEFNQDRTPWNIAERTGKPEVIGLYKRFADIRMNILPYVYAEAIHSSITGEPMMRAMAVEFPEDKAAAGLTAQYMFGGSLLVAPVAEEGHFEKRVYFPQGQWMSMFGNEQYDGGRLVTVAADLEQIPVFIRQDSVIPLNLGKDLKLASHVGNRVDSYQCLAFMMFLVNRMDYHFEDDLGIHVTVNGSRIGNTVEMQVVSNAENGIHWIARGLDSLKSAKVNGRPLEAALTLDNLDANQYGTRDGDLILFFPSGEYQVEIEFEEEDAVC</sequence>
<feature type="domain" description="Glycoside hydrolase family 31 N-terminal" evidence="3">
    <location>
        <begin position="547"/>
        <end position="620"/>
    </location>
</feature>
<evidence type="ECO:0000259" key="5">
    <source>
        <dbReference type="Pfam" id="PF22681"/>
    </source>
</evidence>
<dbReference type="InterPro" id="IPR011013">
    <property type="entry name" value="Gal_mutarotase_sf_dom"/>
</dbReference>
<dbReference type="SUPFAM" id="SSF74650">
    <property type="entry name" value="Galactose mutarotase-like"/>
    <property type="match status" value="1"/>
</dbReference>
<evidence type="ECO:0000259" key="3">
    <source>
        <dbReference type="Pfam" id="PF13802"/>
    </source>
</evidence>